<dbReference type="InterPro" id="IPR017900">
    <property type="entry name" value="4Fe4S_Fe_S_CS"/>
</dbReference>
<dbReference type="PROSITE" id="PS00198">
    <property type="entry name" value="4FE4S_FER_1"/>
    <property type="match status" value="2"/>
</dbReference>
<evidence type="ECO:0000313" key="5">
    <source>
        <dbReference type="EMBL" id="OEG70270.1"/>
    </source>
</evidence>
<dbReference type="AlphaFoldDB" id="A0A1E5IIF1"/>
<dbReference type="SUPFAM" id="SSF54862">
    <property type="entry name" value="4Fe-4S ferredoxins"/>
    <property type="match status" value="1"/>
</dbReference>
<proteinExistence type="predicted"/>
<comment type="caution">
    <text evidence="5">The sequence shown here is derived from an EMBL/GenBank/DDBJ whole genome shotgun (WGS) entry which is preliminary data.</text>
</comment>
<name>A0A1E5IIF1_ENDTX</name>
<keyword evidence="3" id="KW-0411">Iron-sulfur</keyword>
<keyword evidence="2" id="KW-0408">Iron</keyword>
<protein>
    <recommendedName>
        <fullName evidence="4">4Fe-4S ferredoxin-type domain-containing protein</fullName>
    </recommendedName>
</protein>
<dbReference type="InterPro" id="IPR004108">
    <property type="entry name" value="Fe_hydrogenase_lsu_C"/>
</dbReference>
<accession>A0A1E5IIF1</accession>
<keyword evidence="6" id="KW-1185">Reference proteome</keyword>
<evidence type="ECO:0000256" key="2">
    <source>
        <dbReference type="ARBA" id="ARBA00023004"/>
    </source>
</evidence>
<dbReference type="Pfam" id="PF25160">
    <property type="entry name" value="LdpA_Fe-S-bd"/>
    <property type="match status" value="1"/>
</dbReference>
<dbReference type="Proteomes" id="UP000095237">
    <property type="component" value="Unassembled WGS sequence"/>
</dbReference>
<dbReference type="InterPro" id="IPR017896">
    <property type="entry name" value="4Fe4S_Fe-S-bd"/>
</dbReference>
<dbReference type="GO" id="GO:0051536">
    <property type="term" value="F:iron-sulfur cluster binding"/>
    <property type="evidence" value="ECO:0007669"/>
    <property type="project" value="UniProtKB-KW"/>
</dbReference>
<dbReference type="Gene3D" id="3.40.950.10">
    <property type="entry name" value="Fe-only Hydrogenase (Larger Subunit), Chain L, domain 3"/>
    <property type="match status" value="1"/>
</dbReference>
<dbReference type="NCBIfam" id="TIGR04105">
    <property type="entry name" value="FeFe_hydrog_B1"/>
    <property type="match status" value="1"/>
</dbReference>
<dbReference type="Pfam" id="PF02906">
    <property type="entry name" value="Fe_hyd_lg_C"/>
    <property type="match status" value="1"/>
</dbReference>
<dbReference type="InterPro" id="IPR057431">
    <property type="entry name" value="LdpA_Fe-S-bd"/>
</dbReference>
<dbReference type="EMBL" id="LNVX01000397">
    <property type="protein sequence ID" value="OEG70270.1"/>
    <property type="molecule type" value="Genomic_DNA"/>
</dbReference>
<evidence type="ECO:0000259" key="4">
    <source>
        <dbReference type="PROSITE" id="PS51379"/>
    </source>
</evidence>
<dbReference type="PROSITE" id="PS51379">
    <property type="entry name" value="4FE4S_FER_2"/>
    <property type="match status" value="2"/>
</dbReference>
<organism evidence="5 6">
    <name type="scientific">Endomicrobium trichonymphae</name>
    <dbReference type="NCBI Taxonomy" id="1408204"/>
    <lineage>
        <taxon>Bacteria</taxon>
        <taxon>Pseudomonadati</taxon>
        <taxon>Elusimicrobiota</taxon>
        <taxon>Endomicrobiia</taxon>
        <taxon>Endomicrobiales</taxon>
        <taxon>Endomicrobiaceae</taxon>
        <taxon>Candidatus Endomicrobiellum</taxon>
    </lineage>
</organism>
<keyword evidence="1" id="KW-0479">Metal-binding</keyword>
<gene>
    <name evidence="5" type="ORF">ATZ36_05225</name>
</gene>
<dbReference type="Pfam" id="PF00037">
    <property type="entry name" value="Fer4"/>
    <property type="match status" value="1"/>
</dbReference>
<dbReference type="SUPFAM" id="SSF46548">
    <property type="entry name" value="alpha-helical ferredoxin"/>
    <property type="match status" value="1"/>
</dbReference>
<feature type="domain" description="4Fe-4S ferredoxin-type" evidence="4">
    <location>
        <begin position="186"/>
        <end position="215"/>
    </location>
</feature>
<evidence type="ECO:0000256" key="1">
    <source>
        <dbReference type="ARBA" id="ARBA00022723"/>
    </source>
</evidence>
<evidence type="ECO:0000313" key="6">
    <source>
        <dbReference type="Proteomes" id="UP000095237"/>
    </source>
</evidence>
<dbReference type="InterPro" id="IPR050340">
    <property type="entry name" value="Cytosolic_Fe-S_CAF"/>
</dbReference>
<dbReference type="GO" id="GO:0046872">
    <property type="term" value="F:metal ion binding"/>
    <property type="evidence" value="ECO:0007669"/>
    <property type="project" value="UniProtKB-KW"/>
</dbReference>
<dbReference type="InterPro" id="IPR027631">
    <property type="entry name" value="Mono_FeFe_hydrog"/>
</dbReference>
<dbReference type="PANTHER" id="PTHR11615">
    <property type="entry name" value="NITRATE, FORMATE, IRON DEHYDROGENASE"/>
    <property type="match status" value="1"/>
</dbReference>
<reference evidence="5 6" key="1">
    <citation type="submission" date="2015-11" db="EMBL/GenBank/DDBJ databases">
        <title>Evidence for parallel genomic evolution in an endosymbiosis of termite gut flagellates.</title>
        <authorList>
            <person name="Zheng H."/>
        </authorList>
    </citation>
    <scope>NUCLEOTIDE SEQUENCE [LARGE SCALE GENOMIC DNA]</scope>
    <source>
        <strain evidence="5 6">CET450</strain>
    </source>
</reference>
<dbReference type="InterPro" id="IPR009016">
    <property type="entry name" value="Fe_hydrogenase"/>
</dbReference>
<sequence length="483" mass="52893">MNNNNQEIYLKKEVLERIVRAFFSHDFKESARLIPFDMRPKGAEVLCRCCIYKERAVLKDCVIAGLGFAIEDDCETVDLSKYVERSLERGRPEDNPLTVIEAACKGCVPSRIYVTNLCQGCVANLCRKACKFGAIDIIGGKSVIDGSKCKNCKMCIEVCPYNAIVKIAVPCEDSCPVDAIKKNVKGTAQIDYKICIYCGKCIMSCPFGAVHEKSQIIDVLKNIVSCKKVIALIAPSIVGQFPGNVYQLKSAIIKAGFSNAYEVAQGADTAAVNEAKEFEKKMESSGSIMTTSCCASYNQFIKKHLPEIGTFVSDTKTPLYYIAGKVKAKHNDALTVFIGPCIAKKNEVLENSNIDYVINYEELAALFNAKDIKVQDCKEEKFDIESSRQGRGFCITGGVVAAVSKVLETKDLAKLYIINGLNKEAIRQLKRIVKDQKCAEGNLIEVMGCEGGCIGGNATVCIPKVSIKAVKALSEQSKDITEK</sequence>
<feature type="domain" description="4Fe-4S ferredoxin-type" evidence="4">
    <location>
        <begin position="140"/>
        <end position="170"/>
    </location>
</feature>
<dbReference type="SUPFAM" id="SSF53920">
    <property type="entry name" value="Fe-only hydrogenase"/>
    <property type="match status" value="1"/>
</dbReference>
<dbReference type="Gene3D" id="3.30.70.20">
    <property type="match status" value="2"/>
</dbReference>
<evidence type="ECO:0000256" key="3">
    <source>
        <dbReference type="ARBA" id="ARBA00023014"/>
    </source>
</evidence>